<name>A0A5J6DAW4_9CAUD</name>
<organism evidence="1 2">
    <name type="scientific">Erwinia phage pEp_SNUABM_01</name>
    <dbReference type="NCBI Taxonomy" id="2601643"/>
    <lineage>
        <taxon>Viruses</taxon>
        <taxon>Duplodnaviria</taxon>
        <taxon>Heunggongvirae</taxon>
        <taxon>Uroviricota</taxon>
        <taxon>Caudoviricetes</taxon>
        <taxon>Vequintavirinae</taxon>
        <taxon>Henunavirus</taxon>
        <taxon>Henunavirus SNUABM01</taxon>
    </lineage>
</organism>
<reference evidence="1 2" key="1">
    <citation type="submission" date="2019-07" db="EMBL/GenBank/DDBJ databases">
        <title>Complete genome sequence of bacteriophages infecting Erwinia pyrifoliae.</title>
        <authorList>
            <person name="Kim S.G."/>
            <person name="Park S.C."/>
        </authorList>
    </citation>
    <scope>NUCLEOTIDE SEQUENCE [LARGE SCALE GENOMIC DNA]</scope>
</reference>
<dbReference type="Proteomes" id="UP000326545">
    <property type="component" value="Segment"/>
</dbReference>
<proteinExistence type="predicted"/>
<accession>A0A5J6DAW4</accession>
<sequence>MKNIVKIVDFNRRSMKREDAEKQLADLLDEGYSIAAATDNGDFSSYTLVMRQVDLTFAVDEHIPAVDLLAGQIHTGSPIAPRSTTTSVH</sequence>
<gene>
    <name evidence="1" type="ORF">pEpSNUABM01_035</name>
</gene>
<keyword evidence="2" id="KW-1185">Reference proteome</keyword>
<evidence type="ECO:0000313" key="2">
    <source>
        <dbReference type="Proteomes" id="UP000326545"/>
    </source>
</evidence>
<protein>
    <submittedName>
        <fullName evidence="1">Uncharacterized protein</fullName>
    </submittedName>
</protein>
<dbReference type="EMBL" id="MN184887">
    <property type="protein sequence ID" value="QEQ94861.1"/>
    <property type="molecule type" value="Genomic_DNA"/>
</dbReference>
<evidence type="ECO:0000313" key="1">
    <source>
        <dbReference type="EMBL" id="QEQ94861.1"/>
    </source>
</evidence>